<dbReference type="GO" id="GO:0016836">
    <property type="term" value="F:hydro-lyase activity"/>
    <property type="evidence" value="ECO:0007669"/>
    <property type="project" value="UniProtKB-ARBA"/>
</dbReference>
<dbReference type="AlphaFoldDB" id="A0A075FUK5"/>
<dbReference type="InterPro" id="IPR001753">
    <property type="entry name" value="Enoyl-CoA_hydra/iso"/>
</dbReference>
<evidence type="ECO:0000256" key="3">
    <source>
        <dbReference type="RuleBase" id="RU003707"/>
    </source>
</evidence>
<dbReference type="InterPro" id="IPR018376">
    <property type="entry name" value="Enoyl-CoA_hyd/isom_CS"/>
</dbReference>
<dbReference type="Pfam" id="PF00378">
    <property type="entry name" value="ECH_1"/>
    <property type="match status" value="1"/>
</dbReference>
<dbReference type="EC" id="4.2.1.55" evidence="4"/>
<dbReference type="PROSITE" id="PS00166">
    <property type="entry name" value="ENOYL_COA_HYDRATASE"/>
    <property type="match status" value="1"/>
</dbReference>
<dbReference type="GO" id="GO:0006635">
    <property type="term" value="P:fatty acid beta-oxidation"/>
    <property type="evidence" value="ECO:0007669"/>
    <property type="project" value="TreeGrafter"/>
</dbReference>
<evidence type="ECO:0000256" key="1">
    <source>
        <dbReference type="ARBA" id="ARBA00005254"/>
    </source>
</evidence>
<dbReference type="Gene3D" id="3.90.226.10">
    <property type="entry name" value="2-enoyl-CoA Hydratase, Chain A, domain 1"/>
    <property type="match status" value="1"/>
</dbReference>
<dbReference type="InterPro" id="IPR029045">
    <property type="entry name" value="ClpP/crotonase-like_dom_sf"/>
</dbReference>
<dbReference type="PANTHER" id="PTHR11941">
    <property type="entry name" value="ENOYL-COA HYDRATASE-RELATED"/>
    <property type="match status" value="1"/>
</dbReference>
<proteinExistence type="inferred from homology"/>
<organism evidence="4">
    <name type="scientific">uncultured marine group II/III euryarchaeote AD1000_55_D10</name>
    <dbReference type="NCBI Taxonomy" id="1457785"/>
    <lineage>
        <taxon>Archaea</taxon>
        <taxon>Methanobacteriati</taxon>
        <taxon>Methanobacteriota</taxon>
        <taxon>environmental samples</taxon>
    </lineage>
</organism>
<sequence length="283" mass="30293">MKSGDDVSESLIIEQVAVEGSYPSGGVVEVWTINRPGKLNALNSDVVSDLKAACEDAENNADVRVVVIRGASPEPVAEGERQKPPAFVAGADITEFVGKDSKDIRPIFENNAWEAIWNLSKPTIASIDGFALGGGSEIALSCDLRVASTRSNFGTPEINLGLIPGGGATQRLARLLGYGKAIEMVMTGEMVSGTEAYRIGLVNRLCEPEELQNTTMQLATTLATKSPLTLKSAKEAVRGALEHGMAEGLEHERDLFCALFDTEDMEIGVNAFVNRENPEWKGL</sequence>
<dbReference type="Gene3D" id="1.10.12.10">
    <property type="entry name" value="Lyase 2-enoyl-coa Hydratase, Chain A, domain 2"/>
    <property type="match status" value="1"/>
</dbReference>
<dbReference type="FunFam" id="3.90.226.10:FF:000009">
    <property type="entry name" value="Carnitinyl-CoA dehydratase"/>
    <property type="match status" value="1"/>
</dbReference>
<dbReference type="FunFam" id="1.10.12.10:FF:000001">
    <property type="entry name" value="Probable enoyl-CoA hydratase, mitochondrial"/>
    <property type="match status" value="1"/>
</dbReference>
<name>A0A075FUK5_9EURY</name>
<dbReference type="SUPFAM" id="SSF52096">
    <property type="entry name" value="ClpP/crotonase"/>
    <property type="match status" value="1"/>
</dbReference>
<evidence type="ECO:0000313" key="4">
    <source>
        <dbReference type="EMBL" id="AIE95028.1"/>
    </source>
</evidence>
<accession>A0A075FUK5</accession>
<dbReference type="EMBL" id="KF900437">
    <property type="protein sequence ID" value="AIE95028.1"/>
    <property type="molecule type" value="Genomic_DNA"/>
</dbReference>
<comment type="similarity">
    <text evidence="1 3">Belongs to the enoyl-CoA hydratase/isomerase family.</text>
</comment>
<gene>
    <name evidence="4" type="primary">crt</name>
</gene>
<dbReference type="PANTHER" id="PTHR11941:SF54">
    <property type="entry name" value="ENOYL-COA HYDRATASE, MITOCHONDRIAL"/>
    <property type="match status" value="1"/>
</dbReference>
<reference evidence="4" key="1">
    <citation type="journal article" date="2014" name="Genome Biol. Evol.">
        <title>Pangenome evidence for extensive interdomain horizontal transfer affecting lineage core and shell genes in uncultured planktonic thaumarchaeota and euryarchaeota.</title>
        <authorList>
            <person name="Deschamps P."/>
            <person name="Zivanovic Y."/>
            <person name="Moreira D."/>
            <person name="Rodriguez-Valera F."/>
            <person name="Lopez-Garcia P."/>
        </authorList>
    </citation>
    <scope>NUCLEOTIDE SEQUENCE</scope>
</reference>
<dbReference type="CDD" id="cd06558">
    <property type="entry name" value="crotonase-like"/>
    <property type="match status" value="1"/>
</dbReference>
<protein>
    <submittedName>
        <fullName evidence="4">Enoyl-CoA hydratase/carnithine racemase (Crt)</fullName>
        <ecNumber evidence="4">4.2.1.55</ecNumber>
    </submittedName>
</protein>
<keyword evidence="2 4" id="KW-0456">Lyase</keyword>
<evidence type="ECO:0000256" key="2">
    <source>
        <dbReference type="ARBA" id="ARBA00023239"/>
    </source>
</evidence>
<dbReference type="InterPro" id="IPR014748">
    <property type="entry name" value="Enoyl-CoA_hydra_C"/>
</dbReference>